<protein>
    <recommendedName>
        <fullName evidence="4">Toxin-antitoxin system YwqK family antitoxin</fullName>
    </recommendedName>
</protein>
<organism evidence="2 3">
    <name type="scientific">Eikenella corrodens</name>
    <dbReference type="NCBI Taxonomy" id="539"/>
    <lineage>
        <taxon>Bacteria</taxon>
        <taxon>Pseudomonadati</taxon>
        <taxon>Pseudomonadota</taxon>
        <taxon>Betaproteobacteria</taxon>
        <taxon>Neisseriales</taxon>
        <taxon>Neisseriaceae</taxon>
        <taxon>Eikenella</taxon>
    </lineage>
</organism>
<feature type="signal peptide" evidence="1">
    <location>
        <begin position="1"/>
        <end position="29"/>
    </location>
</feature>
<proteinExistence type="predicted"/>
<name>A0A1A9RJU4_EIKCO</name>
<dbReference type="Gene3D" id="3.90.930.1">
    <property type="match status" value="1"/>
</dbReference>
<gene>
    <name evidence="2" type="ORF">A7P90_06015</name>
</gene>
<comment type="caution">
    <text evidence="2">The sequence shown here is derived from an EMBL/GenBank/DDBJ whole genome shotgun (WGS) entry which is preliminary data.</text>
</comment>
<dbReference type="PROSITE" id="PS51257">
    <property type="entry name" value="PROKAR_LIPOPROTEIN"/>
    <property type="match status" value="1"/>
</dbReference>
<sequence>MQTKLLLPIPTVLLLAGCAASVGNLPALTAENEESLQMCEKQHARILPPLPEGLPDGKYRWPPGGDRQVVIKNGRPLQLEIFHPNGRVRTRHSYNAQGEIEGWSHGYLSDGTLRLRLLYRNGTVTRLQTYNRAGRLEKDEIIDCAACTRTPVAVRPDGAKP</sequence>
<evidence type="ECO:0000313" key="3">
    <source>
        <dbReference type="Proteomes" id="UP000077589"/>
    </source>
</evidence>
<feature type="chain" id="PRO_5008395855" description="Toxin-antitoxin system YwqK family antitoxin" evidence="1">
    <location>
        <begin position="30"/>
        <end position="161"/>
    </location>
</feature>
<dbReference type="EMBL" id="LXSG01000032">
    <property type="protein sequence ID" value="OAM18823.1"/>
    <property type="molecule type" value="Genomic_DNA"/>
</dbReference>
<dbReference type="OrthoDB" id="9083346at2"/>
<keyword evidence="1" id="KW-0732">Signal</keyword>
<dbReference type="AlphaFoldDB" id="A0A1A9RJU4"/>
<dbReference type="Proteomes" id="UP000077589">
    <property type="component" value="Unassembled WGS sequence"/>
</dbReference>
<dbReference type="STRING" id="539.A7P85_00635"/>
<reference evidence="3" key="1">
    <citation type="submission" date="2016-05" db="EMBL/GenBank/DDBJ databases">
        <title>Draft genome of Corynebacterium afermentans subsp. afermentans LCDC 88199T.</title>
        <authorList>
            <person name="Bernier A.-M."/>
            <person name="Bernard K."/>
        </authorList>
    </citation>
    <scope>NUCLEOTIDE SEQUENCE [LARGE SCALE GENOMIC DNA]</scope>
    <source>
        <strain evidence="3">NML04-0072</strain>
    </source>
</reference>
<evidence type="ECO:0000256" key="1">
    <source>
        <dbReference type="SAM" id="SignalP"/>
    </source>
</evidence>
<accession>A0A1A9RJU4</accession>
<evidence type="ECO:0000313" key="2">
    <source>
        <dbReference type="EMBL" id="OAM18823.1"/>
    </source>
</evidence>
<evidence type="ECO:0008006" key="4">
    <source>
        <dbReference type="Google" id="ProtNLM"/>
    </source>
</evidence>
<dbReference type="RefSeq" id="WP_049257905.1">
    <property type="nucleotide sequence ID" value="NZ_JVFA01000025.1"/>
</dbReference>